<dbReference type="EMBL" id="JANJYI010000009">
    <property type="protein sequence ID" value="KAK2634817.1"/>
    <property type="molecule type" value="Genomic_DNA"/>
</dbReference>
<proteinExistence type="predicted"/>
<dbReference type="AlphaFoldDB" id="A0AAD9WLN8"/>
<gene>
    <name evidence="1" type="ORF">Ddye_029609</name>
</gene>
<accession>A0AAD9WLN8</accession>
<evidence type="ECO:0000313" key="1">
    <source>
        <dbReference type="EMBL" id="KAK2634817.1"/>
    </source>
</evidence>
<protein>
    <submittedName>
        <fullName evidence="1">Uncharacterized protein</fullName>
    </submittedName>
</protein>
<reference evidence="1" key="1">
    <citation type="journal article" date="2023" name="Plant J.">
        <title>Genome sequences and population genomics provide insights into the demographic history, inbreeding, and mutation load of two 'living fossil' tree species of Dipteronia.</title>
        <authorList>
            <person name="Feng Y."/>
            <person name="Comes H.P."/>
            <person name="Chen J."/>
            <person name="Zhu S."/>
            <person name="Lu R."/>
            <person name="Zhang X."/>
            <person name="Li P."/>
            <person name="Qiu J."/>
            <person name="Olsen K.M."/>
            <person name="Qiu Y."/>
        </authorList>
    </citation>
    <scope>NUCLEOTIDE SEQUENCE</scope>
    <source>
        <strain evidence="1">KIB01</strain>
    </source>
</reference>
<sequence length="91" mass="10508">MVVCWFLQVEASFGREKCCLCSGIKMGTLPEDFREKKQVDDDSVLSRYFDDKSLTIELLDATFKHLTAMEGDDALKMVYLFMVSQFFNTDD</sequence>
<dbReference type="Proteomes" id="UP001280121">
    <property type="component" value="Unassembled WGS sequence"/>
</dbReference>
<evidence type="ECO:0000313" key="2">
    <source>
        <dbReference type="Proteomes" id="UP001280121"/>
    </source>
</evidence>
<comment type="caution">
    <text evidence="1">The sequence shown here is derived from an EMBL/GenBank/DDBJ whole genome shotgun (WGS) entry which is preliminary data.</text>
</comment>
<keyword evidence="2" id="KW-1185">Reference proteome</keyword>
<name>A0AAD9WLN8_9ROSI</name>
<organism evidence="1 2">
    <name type="scientific">Dipteronia dyeriana</name>
    <dbReference type="NCBI Taxonomy" id="168575"/>
    <lineage>
        <taxon>Eukaryota</taxon>
        <taxon>Viridiplantae</taxon>
        <taxon>Streptophyta</taxon>
        <taxon>Embryophyta</taxon>
        <taxon>Tracheophyta</taxon>
        <taxon>Spermatophyta</taxon>
        <taxon>Magnoliopsida</taxon>
        <taxon>eudicotyledons</taxon>
        <taxon>Gunneridae</taxon>
        <taxon>Pentapetalae</taxon>
        <taxon>rosids</taxon>
        <taxon>malvids</taxon>
        <taxon>Sapindales</taxon>
        <taxon>Sapindaceae</taxon>
        <taxon>Hippocastanoideae</taxon>
        <taxon>Acereae</taxon>
        <taxon>Dipteronia</taxon>
    </lineage>
</organism>